<comment type="caution">
    <text evidence="2">The sequence shown here is derived from an EMBL/GenBank/DDBJ whole genome shotgun (WGS) entry which is preliminary data.</text>
</comment>
<reference evidence="2" key="1">
    <citation type="submission" date="2023-10" db="EMBL/GenBank/DDBJ databases">
        <authorList>
            <person name="Chen Y."/>
            <person name="Shah S."/>
            <person name="Dougan E. K."/>
            <person name="Thang M."/>
            <person name="Chan C."/>
        </authorList>
    </citation>
    <scope>NUCLEOTIDE SEQUENCE [LARGE SCALE GENOMIC DNA]</scope>
</reference>
<proteinExistence type="predicted"/>
<dbReference type="Proteomes" id="UP001189429">
    <property type="component" value="Unassembled WGS sequence"/>
</dbReference>
<dbReference type="EMBL" id="CAUYUJ010019758">
    <property type="protein sequence ID" value="CAK0893489.1"/>
    <property type="molecule type" value="Genomic_DNA"/>
</dbReference>
<gene>
    <name evidence="2" type="ORF">PCOR1329_LOCUS72809</name>
</gene>
<evidence type="ECO:0000256" key="1">
    <source>
        <dbReference type="SAM" id="MobiDB-lite"/>
    </source>
</evidence>
<protein>
    <submittedName>
        <fullName evidence="2">Uncharacterized protein</fullName>
    </submittedName>
</protein>
<name>A0ABN9X2H4_9DINO</name>
<feature type="compositionally biased region" description="Low complexity" evidence="1">
    <location>
        <begin position="27"/>
        <end position="44"/>
    </location>
</feature>
<evidence type="ECO:0000313" key="2">
    <source>
        <dbReference type="EMBL" id="CAK0893489.1"/>
    </source>
</evidence>
<organism evidence="2 3">
    <name type="scientific">Prorocentrum cordatum</name>
    <dbReference type="NCBI Taxonomy" id="2364126"/>
    <lineage>
        <taxon>Eukaryota</taxon>
        <taxon>Sar</taxon>
        <taxon>Alveolata</taxon>
        <taxon>Dinophyceae</taxon>
        <taxon>Prorocentrales</taxon>
        <taxon>Prorocentraceae</taxon>
        <taxon>Prorocentrum</taxon>
    </lineage>
</organism>
<accession>A0ABN9X2H4</accession>
<evidence type="ECO:0000313" key="3">
    <source>
        <dbReference type="Proteomes" id="UP001189429"/>
    </source>
</evidence>
<sequence>MGGPPFPPCRLRRGRTGGSARWPPPGSAAGRSACGGARAQQGRGSWRRRSAAVAIVV</sequence>
<keyword evidence="3" id="KW-1185">Reference proteome</keyword>
<feature type="region of interest" description="Disordered" evidence="1">
    <location>
        <begin position="1"/>
        <end position="51"/>
    </location>
</feature>
<feature type="non-terminal residue" evidence="2">
    <location>
        <position position="57"/>
    </location>
</feature>